<gene>
    <name evidence="1" type="ORF">GXM19_03950</name>
</gene>
<proteinExistence type="predicted"/>
<sequence>MSCYFCGGSRIASIHSAPGRDVRSWSVGSMALTRRYDGEPIVRVELDTSVELDVSVNGSCGETVGADVTANAYIEDIKYCPFCGEEL</sequence>
<protein>
    <submittedName>
        <fullName evidence="1">Uncharacterized protein</fullName>
    </submittedName>
</protein>
<dbReference type="EMBL" id="CP048433">
    <property type="protein sequence ID" value="QIA33489.1"/>
    <property type="molecule type" value="Genomic_DNA"/>
</dbReference>
<organism evidence="1 2">
    <name type="scientific">Collinsella aerofaciens (strain ATCC 25986 / DSM 3979 / JCM 10188 / KCTC 3647 / NCTC 11838 / VPI 1003)</name>
    <dbReference type="NCBI Taxonomy" id="411903"/>
    <lineage>
        <taxon>Bacteria</taxon>
        <taxon>Bacillati</taxon>
        <taxon>Actinomycetota</taxon>
        <taxon>Coriobacteriia</taxon>
        <taxon>Coriobacteriales</taxon>
        <taxon>Coriobacteriaceae</taxon>
        <taxon>Collinsella</taxon>
    </lineage>
</organism>
<evidence type="ECO:0000313" key="2">
    <source>
        <dbReference type="Proteomes" id="UP000464211"/>
    </source>
</evidence>
<accession>A0A858B4A6</accession>
<reference evidence="1 2" key="1">
    <citation type="submission" date="2020-01" db="EMBL/GenBank/DDBJ databases">
        <title>Complete genome sequence of Collinsella aerofaciens JCM 10188(T).</title>
        <authorList>
            <person name="Tourlousse D.M."/>
            <person name="Sakamoto M."/>
            <person name="Miura T."/>
            <person name="Narita K."/>
            <person name="Ohashi A."/>
            <person name="Uchino Y."/>
            <person name="Yamazoe A."/>
            <person name="Kameyama K."/>
            <person name="Terauchi J."/>
            <person name="Ohkuma M."/>
            <person name="Kawasaki H."/>
            <person name="Sekiguchi Y."/>
        </authorList>
    </citation>
    <scope>NUCLEOTIDE SEQUENCE [LARGE SCALE GENOMIC DNA]</scope>
    <source>
        <strain evidence="1 2">JCM 10188</strain>
    </source>
</reference>
<evidence type="ECO:0000313" key="1">
    <source>
        <dbReference type="EMBL" id="QIA33489.1"/>
    </source>
</evidence>
<dbReference type="GeneID" id="92849565"/>
<dbReference type="Proteomes" id="UP000464211">
    <property type="component" value="Chromosome"/>
</dbReference>
<name>A0A858B4A6_COLAA</name>
<dbReference type="AlphaFoldDB" id="A0A858B4A6"/>
<dbReference type="RefSeq" id="WP_040359394.1">
    <property type="nucleotide sequence ID" value="NZ_AAVN02000006.1"/>
</dbReference>